<gene>
    <name evidence="1" type="ORF">H920_14565</name>
</gene>
<dbReference type="Proteomes" id="UP000028990">
    <property type="component" value="Unassembled WGS sequence"/>
</dbReference>
<reference evidence="1 2" key="1">
    <citation type="submission" date="2013-11" db="EMBL/GenBank/DDBJ databases">
        <title>The Damaraland mole rat (Fukomys damarensis) genome and evolution of African mole rats.</title>
        <authorList>
            <person name="Gladyshev V.N."/>
            <person name="Fang X."/>
        </authorList>
    </citation>
    <scope>NUCLEOTIDE SEQUENCE [LARGE SCALE GENOMIC DNA]</scope>
    <source>
        <tissue evidence="1">Liver</tissue>
    </source>
</reference>
<keyword evidence="2" id="KW-1185">Reference proteome</keyword>
<organism evidence="1 2">
    <name type="scientific">Fukomys damarensis</name>
    <name type="common">Damaraland mole rat</name>
    <name type="synonym">Cryptomys damarensis</name>
    <dbReference type="NCBI Taxonomy" id="885580"/>
    <lineage>
        <taxon>Eukaryota</taxon>
        <taxon>Metazoa</taxon>
        <taxon>Chordata</taxon>
        <taxon>Craniata</taxon>
        <taxon>Vertebrata</taxon>
        <taxon>Euteleostomi</taxon>
        <taxon>Mammalia</taxon>
        <taxon>Eutheria</taxon>
        <taxon>Euarchontoglires</taxon>
        <taxon>Glires</taxon>
        <taxon>Rodentia</taxon>
        <taxon>Hystricomorpha</taxon>
        <taxon>Bathyergidae</taxon>
        <taxon>Fukomys</taxon>
    </lineage>
</organism>
<name>A0A091DMM5_FUKDA</name>
<dbReference type="AlphaFoldDB" id="A0A091DMM5"/>
<evidence type="ECO:0000313" key="2">
    <source>
        <dbReference type="Proteomes" id="UP000028990"/>
    </source>
</evidence>
<proteinExistence type="predicted"/>
<evidence type="ECO:0000313" key="1">
    <source>
        <dbReference type="EMBL" id="KFO24056.1"/>
    </source>
</evidence>
<accession>A0A091DMM5</accession>
<protein>
    <submittedName>
        <fullName evidence="1">Uncharacterized protein</fullName>
    </submittedName>
</protein>
<dbReference type="EMBL" id="KN123665">
    <property type="protein sequence ID" value="KFO24056.1"/>
    <property type="molecule type" value="Genomic_DNA"/>
</dbReference>
<sequence>MELVHFMPHLVPRLSKPDRILTALQSNGLSVQTDRCRDQWADAADSEVISGHGEWPGIWLAAEPSVPGQRFFVGRSSVRSQRPGTWPSLVVSEFTAGFCSVAVLLLTVLSAAVCAA</sequence>